<reference evidence="5" key="2">
    <citation type="submission" date="2021-09" db="EMBL/GenBank/DDBJ databases">
        <authorList>
            <person name="Jia N."/>
            <person name="Wang J."/>
            <person name="Shi W."/>
            <person name="Du L."/>
            <person name="Sun Y."/>
            <person name="Zhan W."/>
            <person name="Jiang J."/>
            <person name="Wang Q."/>
            <person name="Zhang B."/>
            <person name="Ji P."/>
            <person name="Sakyi L.B."/>
            <person name="Cui X."/>
            <person name="Yuan T."/>
            <person name="Jiang B."/>
            <person name="Yang W."/>
            <person name="Lam T.T.-Y."/>
            <person name="Chang Q."/>
            <person name="Ding S."/>
            <person name="Wang X."/>
            <person name="Zhu J."/>
            <person name="Ruan X."/>
            <person name="Zhao L."/>
            <person name="Wei J."/>
            <person name="Que T."/>
            <person name="Du C."/>
            <person name="Cheng J."/>
            <person name="Dai P."/>
            <person name="Han X."/>
            <person name="Huang E."/>
            <person name="Gao Y."/>
            <person name="Liu J."/>
            <person name="Shao H."/>
            <person name="Ye R."/>
            <person name="Li L."/>
            <person name="Wei W."/>
            <person name="Wang X."/>
            <person name="Wang C."/>
            <person name="Huo Q."/>
            <person name="Li W."/>
            <person name="Guo W."/>
            <person name="Chen H."/>
            <person name="Chen S."/>
            <person name="Zhou L."/>
            <person name="Zhou L."/>
            <person name="Ni X."/>
            <person name="Tian J."/>
            <person name="Zhou Y."/>
            <person name="Sheng Y."/>
            <person name="Liu T."/>
            <person name="Pan Y."/>
            <person name="Xia L."/>
            <person name="Li J."/>
            <person name="Zhao F."/>
            <person name="Cao W."/>
        </authorList>
    </citation>
    <scope>NUCLEOTIDE SEQUENCE</scope>
    <source>
        <strain evidence="5">Rsan-2018</strain>
        <tissue evidence="5">Larvae</tissue>
    </source>
</reference>
<dbReference type="AlphaFoldDB" id="A0A9D4PD89"/>
<reference evidence="5" key="1">
    <citation type="journal article" date="2020" name="Cell">
        <title>Large-Scale Comparative Analyses of Tick Genomes Elucidate Their Genetic Diversity and Vector Capacities.</title>
        <authorList>
            <consortium name="Tick Genome and Microbiome Consortium (TIGMIC)"/>
            <person name="Jia N."/>
            <person name="Wang J."/>
            <person name="Shi W."/>
            <person name="Du L."/>
            <person name="Sun Y."/>
            <person name="Zhan W."/>
            <person name="Jiang J.F."/>
            <person name="Wang Q."/>
            <person name="Zhang B."/>
            <person name="Ji P."/>
            <person name="Bell-Sakyi L."/>
            <person name="Cui X.M."/>
            <person name="Yuan T.T."/>
            <person name="Jiang B.G."/>
            <person name="Yang W.F."/>
            <person name="Lam T.T."/>
            <person name="Chang Q.C."/>
            <person name="Ding S.J."/>
            <person name="Wang X.J."/>
            <person name="Zhu J.G."/>
            <person name="Ruan X.D."/>
            <person name="Zhao L."/>
            <person name="Wei J.T."/>
            <person name="Ye R.Z."/>
            <person name="Que T.C."/>
            <person name="Du C.H."/>
            <person name="Zhou Y.H."/>
            <person name="Cheng J.X."/>
            <person name="Dai P.F."/>
            <person name="Guo W.B."/>
            <person name="Han X.H."/>
            <person name="Huang E.J."/>
            <person name="Li L.F."/>
            <person name="Wei W."/>
            <person name="Gao Y.C."/>
            <person name="Liu J.Z."/>
            <person name="Shao H.Z."/>
            <person name="Wang X."/>
            <person name="Wang C.C."/>
            <person name="Yang T.C."/>
            <person name="Huo Q.B."/>
            <person name="Li W."/>
            <person name="Chen H.Y."/>
            <person name="Chen S.E."/>
            <person name="Zhou L.G."/>
            <person name="Ni X.B."/>
            <person name="Tian J.H."/>
            <person name="Sheng Y."/>
            <person name="Liu T."/>
            <person name="Pan Y.S."/>
            <person name="Xia L.Y."/>
            <person name="Li J."/>
            <person name="Zhao F."/>
            <person name="Cao W.C."/>
        </authorList>
    </citation>
    <scope>NUCLEOTIDE SEQUENCE</scope>
    <source>
        <strain evidence="5">Rsan-2018</strain>
    </source>
</reference>
<evidence type="ECO:0000313" key="5">
    <source>
        <dbReference type="EMBL" id="KAH7935455.1"/>
    </source>
</evidence>
<evidence type="ECO:0000313" key="6">
    <source>
        <dbReference type="Proteomes" id="UP000821837"/>
    </source>
</evidence>
<organism evidence="5 6">
    <name type="scientific">Rhipicephalus sanguineus</name>
    <name type="common">Brown dog tick</name>
    <name type="synonym">Ixodes sanguineus</name>
    <dbReference type="NCBI Taxonomy" id="34632"/>
    <lineage>
        <taxon>Eukaryota</taxon>
        <taxon>Metazoa</taxon>
        <taxon>Ecdysozoa</taxon>
        <taxon>Arthropoda</taxon>
        <taxon>Chelicerata</taxon>
        <taxon>Arachnida</taxon>
        <taxon>Acari</taxon>
        <taxon>Parasitiformes</taxon>
        <taxon>Ixodida</taxon>
        <taxon>Ixodoidea</taxon>
        <taxon>Ixodidae</taxon>
        <taxon>Rhipicephalinae</taxon>
        <taxon>Rhipicephalus</taxon>
        <taxon>Rhipicephalus</taxon>
    </lineage>
</organism>
<dbReference type="VEuPathDB" id="VectorBase:RSAN_029941"/>
<dbReference type="Pfam" id="PF13873">
    <property type="entry name" value="Myb_DNA-bind_5"/>
    <property type="match status" value="1"/>
</dbReference>
<comment type="subunit">
    <text evidence="1">Self-associates forming complexes of several hundred monomers.</text>
</comment>
<evidence type="ECO:0000256" key="2">
    <source>
        <dbReference type="ARBA" id="ARBA00016807"/>
    </source>
</evidence>
<evidence type="ECO:0000256" key="1">
    <source>
        <dbReference type="ARBA" id="ARBA00011764"/>
    </source>
</evidence>
<dbReference type="Proteomes" id="UP000821837">
    <property type="component" value="Unassembled WGS sequence"/>
</dbReference>
<evidence type="ECO:0000256" key="3">
    <source>
        <dbReference type="ARBA" id="ARBA00025466"/>
    </source>
</evidence>
<dbReference type="InterPro" id="IPR028002">
    <property type="entry name" value="Myb_DNA-bind_5"/>
</dbReference>
<evidence type="ECO:0000259" key="4">
    <source>
        <dbReference type="Pfam" id="PF13873"/>
    </source>
</evidence>
<accession>A0A9D4PD89</accession>
<comment type="caution">
    <text evidence="5">The sequence shown here is derived from an EMBL/GenBank/DDBJ whole genome shotgun (WGS) entry which is preliminary data.</text>
</comment>
<dbReference type="PANTHER" id="PTHR21411">
    <property type="entry name" value="APONTIC"/>
    <property type="match status" value="1"/>
</dbReference>
<keyword evidence="6" id="KW-1185">Reference proteome</keyword>
<feature type="domain" description="Myb/SANT-like DNA-binding" evidence="4">
    <location>
        <begin position="14"/>
        <end position="88"/>
    </location>
</feature>
<sequence length="325" mass="36867">MIVVSTRHDDREEKNFSEEERTLLLNLLSRHRSVVENKRTDAVYMSRKRDSWKKIQDQFNCRHNVTPRKWTQLKKCWENIKDKWRRTSAEDMRERFATGGGTPPPSHLTDELQRVGDIASHMAVRLPNRCDSDRSRHDAVPGESDCSKAQCTPAVAALLPETRRQACGKVVTTTTMNLGIHGHGTTSVVRLQTPQRGLQSPMAKHRALLRAHQRLQPHHQHHRPAPLQRRLLVPLSLLRNARLDAIKEEPNINTSTEKLPRKTQATKICDALIAMGLEPTRPKGRMALHQLKQLGFSAAIRSSKWPRLVNGSGAARAKKRPNSGS</sequence>
<gene>
    <name evidence="5" type="ORF">HPB52_008073</name>
</gene>
<dbReference type="EMBL" id="JABSTV010001255">
    <property type="protein sequence ID" value="KAH7935455.1"/>
    <property type="molecule type" value="Genomic_DNA"/>
</dbReference>
<protein>
    <recommendedName>
        <fullName evidence="2">Regulatory protein zeste</fullName>
    </recommendedName>
</protein>
<comment type="function">
    <text evidence="3">Involved in transvection phenomena (= synapsis-dependent gene expression), where the synaptic pairing of chromosomes carrying genes with which zeste interacts influences the expression of these genes. Zeste binds to DNA and stimulates transcription from a nearby promoter.</text>
</comment>
<name>A0A9D4PD89_RHISA</name>
<dbReference type="PANTHER" id="PTHR21411:SF0">
    <property type="entry name" value="REGULATORY PROTEIN ZESTE"/>
    <property type="match status" value="1"/>
</dbReference>
<proteinExistence type="predicted"/>